<keyword evidence="2" id="KW-1133">Transmembrane helix</keyword>
<evidence type="ECO:0000256" key="1">
    <source>
        <dbReference type="SAM" id="MobiDB-lite"/>
    </source>
</evidence>
<protein>
    <submittedName>
        <fullName evidence="3">Uncharacterized protein</fullName>
    </submittedName>
</protein>
<proteinExistence type="predicted"/>
<dbReference type="KEGG" id="aym:YM304_19220"/>
<evidence type="ECO:0000313" key="4">
    <source>
        <dbReference type="Proteomes" id="UP000011863"/>
    </source>
</evidence>
<name>A0A6C7EE39_ILUCY</name>
<feature type="transmembrane region" description="Helical" evidence="2">
    <location>
        <begin position="39"/>
        <end position="60"/>
    </location>
</feature>
<reference evidence="3 4" key="1">
    <citation type="journal article" date="2013" name="Int. J. Syst. Evol. Microbiol.">
        <title>Ilumatobacter nonamiense sp. nov. and Ilumatobacter coccineum sp. nov., isolated from seashore sand.</title>
        <authorList>
            <person name="Matsumoto A."/>
            <person name="Kasai H."/>
            <person name="Matsuo Y."/>
            <person name="Shizuri Y."/>
            <person name="Ichikawa N."/>
            <person name="Fujita N."/>
            <person name="Omura S."/>
            <person name="Takahashi Y."/>
        </authorList>
    </citation>
    <scope>NUCLEOTIDE SEQUENCE [LARGE SCALE GENOMIC DNA]</scope>
    <source>
        <strain evidence="4">NBRC 103263 / KCTC 29153 / YM16-304</strain>
    </source>
</reference>
<accession>A0A6C7EE39</accession>
<gene>
    <name evidence="3" type="ORF">YM304_19220</name>
</gene>
<evidence type="ECO:0000313" key="3">
    <source>
        <dbReference type="EMBL" id="BAN02236.1"/>
    </source>
</evidence>
<keyword evidence="2" id="KW-0812">Transmembrane</keyword>
<keyword evidence="2" id="KW-0472">Membrane</keyword>
<dbReference type="AlphaFoldDB" id="A0A6C7EE39"/>
<feature type="region of interest" description="Disordered" evidence="1">
    <location>
        <begin position="71"/>
        <end position="118"/>
    </location>
</feature>
<organism evidence="3 4">
    <name type="scientific">Ilumatobacter coccineus (strain NBRC 103263 / KCTC 29153 / YM16-304)</name>
    <dbReference type="NCBI Taxonomy" id="1313172"/>
    <lineage>
        <taxon>Bacteria</taxon>
        <taxon>Bacillati</taxon>
        <taxon>Actinomycetota</taxon>
        <taxon>Acidimicrobiia</taxon>
        <taxon>Acidimicrobiales</taxon>
        <taxon>Ilumatobacteraceae</taxon>
        <taxon>Ilumatobacter</taxon>
    </lineage>
</organism>
<evidence type="ECO:0000256" key="2">
    <source>
        <dbReference type="SAM" id="Phobius"/>
    </source>
</evidence>
<dbReference type="EMBL" id="AP012057">
    <property type="protein sequence ID" value="BAN02236.1"/>
    <property type="molecule type" value="Genomic_DNA"/>
</dbReference>
<dbReference type="Proteomes" id="UP000011863">
    <property type="component" value="Chromosome"/>
</dbReference>
<feature type="compositionally biased region" description="Basic and acidic residues" evidence="1">
    <location>
        <begin position="71"/>
        <end position="85"/>
    </location>
</feature>
<feature type="transmembrane region" description="Helical" evidence="2">
    <location>
        <begin position="14"/>
        <end position="33"/>
    </location>
</feature>
<sequence>MGWDSSRPVPWQRLMREWVIYVGIMAIILVVAFRDRGLVGALAGLLVSGPLYLAFGFVLAKFGYQRKSLKELRTPRAEPRKKSSGDSDTDDGPAPRKRPPVTSRTSTGINRPKAKRRR</sequence>
<keyword evidence="4" id="KW-1185">Reference proteome</keyword>